<feature type="compositionally biased region" description="Polar residues" evidence="1">
    <location>
        <begin position="551"/>
        <end position="560"/>
    </location>
</feature>
<keyword evidence="2" id="KW-1133">Transmembrane helix</keyword>
<reference evidence="4" key="2">
    <citation type="submission" date="2017-02" db="UniProtKB">
        <authorList>
            <consortium name="WormBaseParasite"/>
        </authorList>
    </citation>
    <scope>IDENTIFICATION</scope>
</reference>
<feature type="compositionally biased region" description="Basic and acidic residues" evidence="1">
    <location>
        <begin position="97"/>
        <end position="152"/>
    </location>
</feature>
<feature type="region of interest" description="Disordered" evidence="1">
    <location>
        <begin position="449"/>
        <end position="479"/>
    </location>
</feature>
<dbReference type="WBParaSite" id="ACAC_0001221301-mRNA-1">
    <property type="protein sequence ID" value="ACAC_0001221301-mRNA-1"/>
    <property type="gene ID" value="ACAC_0001221301"/>
</dbReference>
<organism evidence="3 4">
    <name type="scientific">Angiostrongylus cantonensis</name>
    <name type="common">Rat lungworm</name>
    <dbReference type="NCBI Taxonomy" id="6313"/>
    <lineage>
        <taxon>Eukaryota</taxon>
        <taxon>Metazoa</taxon>
        <taxon>Ecdysozoa</taxon>
        <taxon>Nematoda</taxon>
        <taxon>Chromadorea</taxon>
        <taxon>Rhabditida</taxon>
        <taxon>Rhabditina</taxon>
        <taxon>Rhabditomorpha</taxon>
        <taxon>Strongyloidea</taxon>
        <taxon>Metastrongylidae</taxon>
        <taxon>Angiostrongylus</taxon>
    </lineage>
</organism>
<keyword evidence="2" id="KW-0812">Transmembrane</keyword>
<feature type="compositionally biased region" description="Basic and acidic residues" evidence="1">
    <location>
        <begin position="71"/>
        <end position="88"/>
    </location>
</feature>
<feature type="region of interest" description="Disordered" evidence="1">
    <location>
        <begin position="249"/>
        <end position="391"/>
    </location>
</feature>
<feature type="compositionally biased region" description="Basic and acidic residues" evidence="1">
    <location>
        <begin position="26"/>
        <end position="53"/>
    </location>
</feature>
<name>A0A0K0DKZ0_ANGCA</name>
<proteinExistence type="predicted"/>
<evidence type="ECO:0000256" key="2">
    <source>
        <dbReference type="SAM" id="Phobius"/>
    </source>
</evidence>
<dbReference type="Proteomes" id="UP000035642">
    <property type="component" value="Unassembled WGS sequence"/>
</dbReference>
<feature type="region of interest" description="Disordered" evidence="1">
    <location>
        <begin position="1"/>
        <end position="162"/>
    </location>
</feature>
<protein>
    <submittedName>
        <fullName evidence="4">Myb-like protein X</fullName>
    </submittedName>
</protein>
<keyword evidence="2" id="KW-0472">Membrane</keyword>
<feature type="region of interest" description="Disordered" evidence="1">
    <location>
        <begin position="531"/>
        <end position="560"/>
    </location>
</feature>
<feature type="transmembrane region" description="Helical" evidence="2">
    <location>
        <begin position="210"/>
        <end position="229"/>
    </location>
</feature>
<keyword evidence="3" id="KW-1185">Reference proteome</keyword>
<accession>A0A0K0DKZ0</accession>
<dbReference type="STRING" id="6313.A0A0K0DKZ0"/>
<dbReference type="AlphaFoldDB" id="A0A0K0DKZ0"/>
<evidence type="ECO:0000313" key="3">
    <source>
        <dbReference type="Proteomes" id="UP000035642"/>
    </source>
</evidence>
<feature type="compositionally biased region" description="Polar residues" evidence="1">
    <location>
        <begin position="456"/>
        <end position="471"/>
    </location>
</feature>
<evidence type="ECO:0000313" key="4">
    <source>
        <dbReference type="WBParaSite" id="ACAC_0001221301-mRNA-1"/>
    </source>
</evidence>
<reference evidence="3" key="1">
    <citation type="submission" date="2012-09" db="EMBL/GenBank/DDBJ databases">
        <authorList>
            <person name="Martin A.A."/>
        </authorList>
    </citation>
    <scope>NUCLEOTIDE SEQUENCE</scope>
</reference>
<sequence length="560" mass="63058">MTNTERKGGVIEIKNSSRGWGPRSRTLVDDKEKMRSAESDLKYATKESSPKDENVEDTDNITRLSANAKKLSLEGRKKSPSGKLDKGHIKPRKERLRSKPEVTAHPNIDKECRDNDESAEAKPTMKIDLPLKKGLSQKHDFGAERPRKRDSQQSRPIKKPSERLLDAVAAATASSRTTTQFPIEFSSKQSKKYSERTRRKASELLMTTRVHLLLEAFTAILFTFAIVLLTTSNCTKDKKHLNVNIKDKTKVSGSAEKHTKGGKPTSKEKIKSKEKVVSEKKTGSKENEGGKENPETKGKQGSKEKNDDKEKQETERKQDGKENQKNNEKLGSKEKELRKKSEQKWGSKEESKKKQEGKLEKKGAVKRGSNEKMAKDAKQKSREKMAKDIRHLSKEKIVKDVRRLQKTKSREKMVDDKFILSVLQPEPLDILQLPPDLLDKLNKTQIDDDRHVKSIPLTQPLPSKPQPTASAQPHLAQFARSVHTSVPRPLYSKPSYDQSQANDYMATAVGVKIPREISKILDDAVQQKAAAVSPMKAGDDVPKPMAPTPKINLQCQSQYI</sequence>
<evidence type="ECO:0000256" key="1">
    <source>
        <dbReference type="SAM" id="MobiDB-lite"/>
    </source>
</evidence>